<keyword evidence="3" id="KW-1003">Cell membrane</keyword>
<evidence type="ECO:0000256" key="3">
    <source>
        <dbReference type="ARBA" id="ARBA00022475"/>
    </source>
</evidence>
<dbReference type="OrthoDB" id="8036472at2"/>
<dbReference type="AlphaFoldDB" id="W9GIZ9"/>
<reference evidence="10" key="1">
    <citation type="submission" date="2013-08" db="EMBL/GenBank/DDBJ databases">
        <title>Intrasporangium oryzae NRRL B-24470.</title>
        <authorList>
            <person name="Liu H."/>
            <person name="Wang G."/>
        </authorList>
    </citation>
    <scope>NUCLEOTIDE SEQUENCE [LARGE SCALE GENOMIC DNA]</scope>
    <source>
        <strain evidence="10">Q5-1</strain>
    </source>
</reference>
<evidence type="ECO:0000313" key="10">
    <source>
        <dbReference type="Proteomes" id="UP000019494"/>
    </source>
</evidence>
<evidence type="ECO:0000259" key="8">
    <source>
        <dbReference type="Pfam" id="PF02687"/>
    </source>
</evidence>
<feature type="transmembrane region" description="Helical" evidence="7">
    <location>
        <begin position="295"/>
        <end position="318"/>
    </location>
</feature>
<dbReference type="PANTHER" id="PTHR30489:SF0">
    <property type="entry name" value="LIPOPROTEIN-RELEASING SYSTEM TRANSMEMBRANE PROTEIN LOLE"/>
    <property type="match status" value="1"/>
</dbReference>
<keyword evidence="10" id="KW-1185">Reference proteome</keyword>
<feature type="transmembrane region" description="Helical" evidence="7">
    <location>
        <begin position="339"/>
        <end position="371"/>
    </location>
</feature>
<evidence type="ECO:0000256" key="4">
    <source>
        <dbReference type="ARBA" id="ARBA00022692"/>
    </source>
</evidence>
<protein>
    <submittedName>
        <fullName evidence="9">ABC transporter permease</fullName>
    </submittedName>
</protein>
<feature type="transmembrane region" description="Helical" evidence="7">
    <location>
        <begin position="782"/>
        <end position="802"/>
    </location>
</feature>
<feature type="transmembrane region" description="Helical" evidence="7">
    <location>
        <begin position="475"/>
        <end position="495"/>
    </location>
</feature>
<feature type="transmembrane region" description="Helical" evidence="7">
    <location>
        <begin position="539"/>
        <end position="559"/>
    </location>
</feature>
<comment type="similarity">
    <text evidence="2">Belongs to the ABC-4 integral membrane protein family. LolC/E subfamily.</text>
</comment>
<evidence type="ECO:0000256" key="2">
    <source>
        <dbReference type="ARBA" id="ARBA00005236"/>
    </source>
</evidence>
<evidence type="ECO:0000256" key="7">
    <source>
        <dbReference type="SAM" id="Phobius"/>
    </source>
</evidence>
<dbReference type="EMBL" id="AWQS01000069">
    <property type="protein sequence ID" value="EWT06045.1"/>
    <property type="molecule type" value="Genomic_DNA"/>
</dbReference>
<keyword evidence="4 7" id="KW-0812">Transmembrane</keyword>
<dbReference type="PANTHER" id="PTHR30489">
    <property type="entry name" value="LIPOPROTEIN-RELEASING SYSTEM TRANSMEMBRANE PROTEIN LOLE"/>
    <property type="match status" value="1"/>
</dbReference>
<evidence type="ECO:0000313" key="9">
    <source>
        <dbReference type="EMBL" id="EWT06045.1"/>
    </source>
</evidence>
<keyword evidence="5 7" id="KW-1133">Transmembrane helix</keyword>
<name>W9GIZ9_9MICO</name>
<proteinExistence type="inferred from homology"/>
<dbReference type="InterPro" id="IPR051447">
    <property type="entry name" value="Lipoprotein-release_system"/>
</dbReference>
<gene>
    <name evidence="9" type="ORF">N864_00650</name>
</gene>
<dbReference type="InterPro" id="IPR003838">
    <property type="entry name" value="ABC3_permease_C"/>
</dbReference>
<evidence type="ECO:0000256" key="6">
    <source>
        <dbReference type="ARBA" id="ARBA00023136"/>
    </source>
</evidence>
<accession>W9GIZ9</accession>
<feature type="transmembrane region" description="Helical" evidence="7">
    <location>
        <begin position="866"/>
        <end position="890"/>
    </location>
</feature>
<dbReference type="PATRIC" id="fig|584657.3.peg.2055"/>
<dbReference type="GO" id="GO:0044874">
    <property type="term" value="P:lipoprotein localization to outer membrane"/>
    <property type="evidence" value="ECO:0007669"/>
    <property type="project" value="TreeGrafter"/>
</dbReference>
<evidence type="ECO:0000256" key="5">
    <source>
        <dbReference type="ARBA" id="ARBA00022989"/>
    </source>
</evidence>
<feature type="transmembrane region" description="Helical" evidence="7">
    <location>
        <begin position="823"/>
        <end position="846"/>
    </location>
</feature>
<comment type="caution">
    <text evidence="9">The sequence shown here is derived from an EMBL/GenBank/DDBJ whole genome shotgun (WGS) entry which is preliminary data.</text>
</comment>
<organism evidence="9 10">
    <name type="scientific">Intrasporangium chromatireducens Q5-1</name>
    <dbReference type="NCBI Taxonomy" id="584657"/>
    <lineage>
        <taxon>Bacteria</taxon>
        <taxon>Bacillati</taxon>
        <taxon>Actinomycetota</taxon>
        <taxon>Actinomycetes</taxon>
        <taxon>Micrococcales</taxon>
        <taxon>Intrasporangiaceae</taxon>
        <taxon>Intrasporangium</taxon>
    </lineage>
</organism>
<feature type="transmembrane region" description="Helical" evidence="7">
    <location>
        <begin position="435"/>
        <end position="455"/>
    </location>
</feature>
<keyword evidence="6 7" id="KW-0472">Membrane</keyword>
<dbReference type="Pfam" id="PF02687">
    <property type="entry name" value="FtsX"/>
    <property type="match status" value="2"/>
</dbReference>
<comment type="subcellular location">
    <subcellularLocation>
        <location evidence="1">Cell membrane</location>
        <topology evidence="1">Multi-pass membrane protein</topology>
    </subcellularLocation>
</comment>
<feature type="domain" description="ABC3 transporter permease C-terminal" evidence="8">
    <location>
        <begin position="304"/>
        <end position="414"/>
    </location>
</feature>
<dbReference type="Proteomes" id="UP000019494">
    <property type="component" value="Unassembled WGS sequence"/>
</dbReference>
<dbReference type="RefSeq" id="WP_034716158.1">
    <property type="nucleotide sequence ID" value="NZ_AWQS01000069.1"/>
</dbReference>
<feature type="transmembrane region" description="Helical" evidence="7">
    <location>
        <begin position="391"/>
        <end position="414"/>
    </location>
</feature>
<sequence>MTGTWLMGLLRRRGGRLLAVSVGIAVAVSLIASLGTFLTVSQQTMTARALRSVAVDWQVEVQPGADPAAVRATVAGSNGVRAALPVTFARSTGLQATAGGTTQTTGAAMVLGLPDGYRAQFPGEIRQLSGAPSGVLVAQQTASNLHIRPGSQVAISFGGSRSATVTVAGVVDLPQADSLFQKVGAPVGAQPSAPPDNVILLPAATFTKVVGDQPAATPAHGVRTPASPASPVVPVTTQIHVARSAPLPSDPAGAYAAVLGAAHNLEATLAGTGVVGNNVGAALDAARSDAAYAQMLFLFLGLPGALLAAMLTAALVGAGAQRRRDEQALLRTRGLPPRAIGRLAAIEAALVAGGGAVLGLVAGAIASRWAFGSSNATASDGPLGVLGLSPAWAVFAVLFGAVIAGATVLAPALRDLRHLTVSHARHAVGRARSPWWMRFGVDIAILAVALVVFWVSSSDNYTLVLAPEGVPSISVSYWAFLGPTLLWLGGAMFLWRLATMSLTYGRGPLARFIAPLTGRLAKPAAATMSRQRRPLTRSVVLLALAISFAASTATFNATYQQQAEADAQLTNGADVAVTPAPGAPLSAAATTAIARTPGVTHVEPLQHRFAYVGADLQDLYGVHPNSIASVTALQDAYFQGGTARQLMATLAAKPDSVLVSDETVKDFQLHPGDLLNLRLENQSTHHLTTVPFHYAGIAKEFPTAPKDSFFVANADYVAKMTGSNAVGTYLVDTSGTNQPAVAAALRNTLGTSATVTDITHTRAAVGSSLTSVNLAGLTRLELAFAVILAAGSGGLVLAIGLAERRRTMAIISVLGARRRQLRGLVMAEGAVVAVGGLLGGALISWALTQMLVRVLTGVFDPPPSRIALPTVYLTVTVVTVVAALAAAAAFSARSSTRPAVEELRDA</sequence>
<dbReference type="GO" id="GO:0098797">
    <property type="term" value="C:plasma membrane protein complex"/>
    <property type="evidence" value="ECO:0007669"/>
    <property type="project" value="TreeGrafter"/>
</dbReference>
<feature type="transmembrane region" description="Helical" evidence="7">
    <location>
        <begin position="17"/>
        <end position="38"/>
    </location>
</feature>
<evidence type="ECO:0000256" key="1">
    <source>
        <dbReference type="ARBA" id="ARBA00004651"/>
    </source>
</evidence>
<feature type="domain" description="ABC3 transporter permease C-terminal" evidence="8">
    <location>
        <begin position="783"/>
        <end position="893"/>
    </location>
</feature>